<dbReference type="RefSeq" id="WP_153585975.1">
    <property type="nucleotide sequence ID" value="NZ_WJBU01000014.1"/>
</dbReference>
<sequence>MSLQTNTSTRNAIRLAFLQKFFENKLSVVAVLAKTQSRSDASARSLPFGACAGVEQYASTAGCRLLLAKNARASAPGAVMILRHLSP</sequence>
<protein>
    <submittedName>
        <fullName evidence="1">Uncharacterized protein</fullName>
    </submittedName>
</protein>
<comment type="caution">
    <text evidence="1">The sequence shown here is derived from an EMBL/GenBank/DDBJ whole genome shotgun (WGS) entry which is preliminary data.</text>
</comment>
<organism evidence="1 2">
    <name type="scientific">Caenimonas koreensis DSM 17982</name>
    <dbReference type="NCBI Taxonomy" id="1121255"/>
    <lineage>
        <taxon>Bacteria</taxon>
        <taxon>Pseudomonadati</taxon>
        <taxon>Pseudomonadota</taxon>
        <taxon>Betaproteobacteria</taxon>
        <taxon>Burkholderiales</taxon>
        <taxon>Comamonadaceae</taxon>
        <taxon>Caenimonas</taxon>
    </lineage>
</organism>
<keyword evidence="2" id="KW-1185">Reference proteome</keyword>
<evidence type="ECO:0000313" key="1">
    <source>
        <dbReference type="EMBL" id="MRD48667.1"/>
    </source>
</evidence>
<accession>A0A844BB41</accession>
<dbReference type="EMBL" id="WJBU01000014">
    <property type="protein sequence ID" value="MRD48667.1"/>
    <property type="molecule type" value="Genomic_DNA"/>
</dbReference>
<dbReference type="Proteomes" id="UP000487350">
    <property type="component" value="Unassembled WGS sequence"/>
</dbReference>
<proteinExistence type="predicted"/>
<reference evidence="1 2" key="1">
    <citation type="submission" date="2019-11" db="EMBL/GenBank/DDBJ databases">
        <title>Caenimonas koreensis gen. nov., sp. nov., isolated from activated sludge.</title>
        <authorList>
            <person name="Seung H.R."/>
        </authorList>
    </citation>
    <scope>NUCLEOTIDE SEQUENCE [LARGE SCALE GENOMIC DNA]</scope>
    <source>
        <strain evidence="1 2">EMB320</strain>
    </source>
</reference>
<gene>
    <name evidence="1" type="ORF">GHT07_15365</name>
</gene>
<dbReference type="AlphaFoldDB" id="A0A844BB41"/>
<evidence type="ECO:0000313" key="2">
    <source>
        <dbReference type="Proteomes" id="UP000487350"/>
    </source>
</evidence>
<name>A0A844BB41_9BURK</name>